<protein>
    <submittedName>
        <fullName evidence="1">Uncharacterized protein</fullName>
    </submittedName>
</protein>
<accession>A0A2N9XZE5</accession>
<comment type="caution">
    <text evidence="1">The sequence shown here is derived from an EMBL/GenBank/DDBJ whole genome shotgun (WGS) entry which is preliminary data.</text>
</comment>
<evidence type="ECO:0000313" key="1">
    <source>
        <dbReference type="EMBL" id="PIT56653.1"/>
    </source>
</evidence>
<gene>
    <name evidence="1" type="ORF">BHC49_04415</name>
</gene>
<dbReference type="AlphaFoldDB" id="A0A2N9XZE5"/>
<dbReference type="RefSeq" id="WP_100091274.1">
    <property type="nucleotide sequence ID" value="NZ_MDVC01000108.1"/>
</dbReference>
<evidence type="ECO:0000313" key="2">
    <source>
        <dbReference type="Proteomes" id="UP000229434"/>
    </source>
</evidence>
<dbReference type="EMBL" id="MEIS01000088">
    <property type="protein sequence ID" value="PIT56653.1"/>
    <property type="molecule type" value="Genomic_DNA"/>
</dbReference>
<proteinExistence type="predicted"/>
<sequence>MNRMIDIIPGKSLAGINLNDNINNVIENISSIYTIEINDGIIILDNGLITIGYENSGSIYSIMCNEKFEGKYNDKLWPGMSVKDVLEHSRNQVALGGCVVVDGINGIGLPLPEGYDDFENITDFLSLDFIFKYLSVFRI</sequence>
<reference evidence="1 2" key="1">
    <citation type="journal article" date="2017" name="MBio">
        <title>Type VI secretion-mediated competition in the bee gut microbiome.</title>
        <authorList>
            <person name="Steele M.I."/>
            <person name="Kwong W.K."/>
            <person name="Powell J.E."/>
            <person name="Whiteley M."/>
            <person name="Moran N.A."/>
        </authorList>
    </citation>
    <scope>NUCLEOTIDE SEQUENCE [LARGE SCALE GENOMIC DNA]</scope>
    <source>
        <strain evidence="1 2">Nev3CBA3</strain>
    </source>
</reference>
<dbReference type="Proteomes" id="UP000229434">
    <property type="component" value="Unassembled WGS sequence"/>
</dbReference>
<name>A0A2N9XZE5_9NEIS</name>
<organism evidence="1 2">
    <name type="scientific">Snodgrassella alvi</name>
    <dbReference type="NCBI Taxonomy" id="1196083"/>
    <lineage>
        <taxon>Bacteria</taxon>
        <taxon>Pseudomonadati</taxon>
        <taxon>Pseudomonadota</taxon>
        <taxon>Betaproteobacteria</taxon>
        <taxon>Neisseriales</taxon>
        <taxon>Neisseriaceae</taxon>
        <taxon>Snodgrassella</taxon>
    </lineage>
</organism>